<dbReference type="FunFam" id="3.40.50.2000:FF:000072">
    <property type="entry name" value="Glycosyl transferase"/>
    <property type="match status" value="1"/>
</dbReference>
<reference evidence="2 3" key="1">
    <citation type="submission" date="2019-03" db="EMBL/GenBank/DDBJ databases">
        <title>Genomic Encyclopedia of Type Strains, Phase IV (KMG-IV): sequencing the most valuable type-strain genomes for metagenomic binning, comparative biology and taxonomic classification.</title>
        <authorList>
            <person name="Goeker M."/>
        </authorList>
    </citation>
    <scope>NUCLEOTIDE SEQUENCE [LARGE SCALE GENOMIC DNA]</scope>
    <source>
        <strain evidence="2 3">DSM 45934</strain>
    </source>
</reference>
<proteinExistence type="inferred from homology"/>
<organism evidence="2 3">
    <name type="scientific">Actinocrispum wychmicini</name>
    <dbReference type="NCBI Taxonomy" id="1213861"/>
    <lineage>
        <taxon>Bacteria</taxon>
        <taxon>Bacillati</taxon>
        <taxon>Actinomycetota</taxon>
        <taxon>Actinomycetes</taxon>
        <taxon>Pseudonocardiales</taxon>
        <taxon>Pseudonocardiaceae</taxon>
        <taxon>Actinocrispum</taxon>
    </lineage>
</organism>
<accession>A0A4R2J7D0</accession>
<keyword evidence="3" id="KW-1185">Reference proteome</keyword>
<sequence length="370" mass="40134">MAEFFFVPYSAHGHVNPMLPVVARLVDSGERVRVLVGRAYAAAMTRVGAQVIRLPVDFDVHVPDGFAGVTRSLVLARRVAANWGASRLLASEFTRARPDLVVTDPMAAWAERAARRVALPTVLFSTTFATNEHVMAEWMSSRYRVTVPRPLFRLHPRVRRHRRDLVLVNSLPETQPARDSLGAEVRFVGPLLRDREPEAGDLPWPAIHSGPTLAVSPGTVFARRPAFFRAVAAAFGDTEWVVVMATGRVDPGELGPLPANVIARRTVPQLALLRHSTVFLTHGGMNSALEALASGVPMVVTPRAGDQFLVARQLVALGVGVQLDPGLAGLRATVERLATDQRVRAAVAAIRSRLTAGADTAAELLRRHVT</sequence>
<dbReference type="Pfam" id="PF00201">
    <property type="entry name" value="UDPGT"/>
    <property type="match status" value="1"/>
</dbReference>
<comment type="similarity">
    <text evidence="1">Belongs to the UDP-glycosyltransferase family.</text>
</comment>
<evidence type="ECO:0000256" key="1">
    <source>
        <dbReference type="ARBA" id="ARBA00009995"/>
    </source>
</evidence>
<dbReference type="AlphaFoldDB" id="A0A4R2J7D0"/>
<dbReference type="GO" id="GO:0035251">
    <property type="term" value="F:UDP-glucosyltransferase activity"/>
    <property type="evidence" value="ECO:0007669"/>
    <property type="project" value="TreeGrafter"/>
</dbReference>
<keyword evidence="2" id="KW-0808">Transferase</keyword>
<evidence type="ECO:0000313" key="3">
    <source>
        <dbReference type="Proteomes" id="UP000295680"/>
    </source>
</evidence>
<dbReference type="Proteomes" id="UP000295680">
    <property type="component" value="Unassembled WGS sequence"/>
</dbReference>
<dbReference type="Gene3D" id="3.40.50.2000">
    <property type="entry name" value="Glycogen Phosphorylase B"/>
    <property type="match status" value="2"/>
</dbReference>
<gene>
    <name evidence="2" type="ORF">EV192_108291</name>
</gene>
<dbReference type="SUPFAM" id="SSF53756">
    <property type="entry name" value="UDP-Glycosyltransferase/glycogen phosphorylase"/>
    <property type="match status" value="1"/>
</dbReference>
<comment type="caution">
    <text evidence="2">The sequence shown here is derived from an EMBL/GenBank/DDBJ whole genome shotgun (WGS) entry which is preliminary data.</text>
</comment>
<dbReference type="EMBL" id="SLWS01000008">
    <property type="protein sequence ID" value="TCO55003.1"/>
    <property type="molecule type" value="Genomic_DNA"/>
</dbReference>
<protein>
    <submittedName>
        <fullName evidence="2">MGT family glycosyltransferase</fullName>
    </submittedName>
</protein>
<name>A0A4R2J7D0_9PSEU</name>
<dbReference type="InterPro" id="IPR002213">
    <property type="entry name" value="UDP_glucos_trans"/>
</dbReference>
<evidence type="ECO:0000313" key="2">
    <source>
        <dbReference type="EMBL" id="TCO55003.1"/>
    </source>
</evidence>
<dbReference type="CDD" id="cd03784">
    <property type="entry name" value="GT1_Gtf-like"/>
    <property type="match status" value="1"/>
</dbReference>
<dbReference type="PANTHER" id="PTHR48047">
    <property type="entry name" value="GLYCOSYLTRANSFERASE"/>
    <property type="match status" value="1"/>
</dbReference>
<dbReference type="OrthoDB" id="6620093at2"/>
<dbReference type="RefSeq" id="WP_132122774.1">
    <property type="nucleotide sequence ID" value="NZ_SLWS01000008.1"/>
</dbReference>